<keyword evidence="2" id="KW-0964">Secreted</keyword>
<accession>A0A9W7TZA3</accession>
<evidence type="ECO:0000313" key="4">
    <source>
        <dbReference type="EMBL" id="KAA0682331.1"/>
    </source>
</evidence>
<evidence type="ECO:0000256" key="1">
    <source>
        <dbReference type="ARBA" id="ARBA00004613"/>
    </source>
</evidence>
<dbReference type="Pfam" id="PF00353">
    <property type="entry name" value="HemolysinCabind"/>
    <property type="match status" value="6"/>
</dbReference>
<evidence type="ECO:0000313" key="5">
    <source>
        <dbReference type="Proteomes" id="UP000480854"/>
    </source>
</evidence>
<dbReference type="GO" id="GO:0005576">
    <property type="term" value="C:extracellular region"/>
    <property type="evidence" value="ECO:0007669"/>
    <property type="project" value="UniProtKB-SubCell"/>
</dbReference>
<dbReference type="GO" id="GO:0005509">
    <property type="term" value="F:calcium ion binding"/>
    <property type="evidence" value="ECO:0007669"/>
    <property type="project" value="InterPro"/>
</dbReference>
<feature type="region of interest" description="Disordered" evidence="3">
    <location>
        <begin position="143"/>
        <end position="202"/>
    </location>
</feature>
<organism evidence="4 5">
    <name type="scientific">Roseomonas genomospecies 6</name>
    <dbReference type="NCBI Taxonomy" id="214106"/>
    <lineage>
        <taxon>Bacteria</taxon>
        <taxon>Pseudomonadati</taxon>
        <taxon>Pseudomonadota</taxon>
        <taxon>Alphaproteobacteria</taxon>
        <taxon>Acetobacterales</taxon>
        <taxon>Roseomonadaceae</taxon>
        <taxon>Roseomonas</taxon>
    </lineage>
</organism>
<dbReference type="InterPro" id="IPR011049">
    <property type="entry name" value="Serralysin-like_metalloprot_C"/>
</dbReference>
<evidence type="ECO:0000256" key="3">
    <source>
        <dbReference type="SAM" id="MobiDB-lite"/>
    </source>
</evidence>
<dbReference type="Gene3D" id="2.150.10.10">
    <property type="entry name" value="Serralysin-like metalloprotease, C-terminal"/>
    <property type="match status" value="5"/>
</dbReference>
<sequence length="578" mass="57511">MPYFPGGSGNDHLVGGDGDDTLYGGMGADTLTGGLGNDAFRFAPEAGYSHAMIKDFGDGDRIDLTALNLPFIGQAPLVGIPAGYGGIGHVRYSVVAGNTQIVIDGNGDGMMSRSITLEGAHALEELAGSSGMLVRVQDRSINGTGGNDSLDGGGGHDTLSGGAGNDVLRGLGGNDRLDGGDGDDSLVGGAGADTLSGGAGNDTLVGGDGNDVMTGGAGHDVFRILATNSYESVQITDFGENDRIDLSALGMPFLGKLPYPGVPDGYRGKGFIYYRVAANNTLIEIDRDGDGMMDRTIILNKELVLEQLSGAPGVLVLPGYQPPPDNPSVANLSSGNANDTVRGGTSGEFLIRTSGHNFLSGEGGNDTLVGGGGNDTLLGGDGGDLVGGGDGADLVSGDDGDDTLLGEGGADTVIGGSGADLIFGMAGDDLLTGDRGADTIAGGEGADSILGGDGDDLLGGGSGDDLIDGGADADTLFGDAGNDTLFGGDGNDHLNGGAGDDWLIGGAGQDVFFFGIGSGHDTVFDFNPVEDTLSFAGVTVAQLIAGARVSGANTVFSLSDGSTLTVMGRTGISDAWFT</sequence>
<dbReference type="RefSeq" id="WP_149468230.1">
    <property type="nucleotide sequence ID" value="NZ_QOKW01000004.1"/>
</dbReference>
<dbReference type="EMBL" id="QOKW01000004">
    <property type="protein sequence ID" value="KAA0682331.1"/>
    <property type="molecule type" value="Genomic_DNA"/>
</dbReference>
<proteinExistence type="predicted"/>
<keyword evidence="5" id="KW-1185">Reference proteome</keyword>
<feature type="compositionally biased region" description="Gly residues" evidence="3">
    <location>
        <begin position="143"/>
        <end position="164"/>
    </location>
</feature>
<dbReference type="PROSITE" id="PS00330">
    <property type="entry name" value="HEMOLYSIN_CALCIUM"/>
    <property type="match status" value="10"/>
</dbReference>
<evidence type="ECO:0000256" key="2">
    <source>
        <dbReference type="ARBA" id="ARBA00022525"/>
    </source>
</evidence>
<reference evidence="4 5" key="1">
    <citation type="submission" date="2018-07" db="EMBL/GenBank/DDBJ databases">
        <title>Genome sequence of Azospirillum sp. ATCC 49961.</title>
        <authorList>
            <person name="Sant'Anna F.H."/>
            <person name="Baldani J.I."/>
            <person name="Zilli J.E."/>
            <person name="Reis V.M."/>
            <person name="Hartmann A."/>
            <person name="Cruz L."/>
            <person name="de Souza E.M."/>
            <person name="de Oliveira Pedrosa F."/>
            <person name="Passaglia L.M.P."/>
        </authorList>
    </citation>
    <scope>NUCLEOTIDE SEQUENCE [LARGE SCALE GENOMIC DNA]</scope>
    <source>
        <strain evidence="4 5">ATCC 49961</strain>
    </source>
</reference>
<comment type="subcellular location">
    <subcellularLocation>
        <location evidence="1">Secreted</location>
    </subcellularLocation>
</comment>
<dbReference type="PANTHER" id="PTHR38340">
    <property type="entry name" value="S-LAYER PROTEIN"/>
    <property type="match status" value="1"/>
</dbReference>
<dbReference type="Proteomes" id="UP000480854">
    <property type="component" value="Unassembled WGS sequence"/>
</dbReference>
<dbReference type="AlphaFoldDB" id="A0A9W7TZA3"/>
<comment type="caution">
    <text evidence="4">The sequence shown here is derived from an EMBL/GenBank/DDBJ whole genome shotgun (WGS) entry which is preliminary data.</text>
</comment>
<dbReference type="OrthoDB" id="7230179at2"/>
<dbReference type="InterPro" id="IPR001343">
    <property type="entry name" value="Hemolysn_Ca-bd"/>
</dbReference>
<dbReference type="SUPFAM" id="SSF51120">
    <property type="entry name" value="beta-Roll"/>
    <property type="match status" value="4"/>
</dbReference>
<dbReference type="PANTHER" id="PTHR38340:SF1">
    <property type="entry name" value="S-LAYER PROTEIN"/>
    <property type="match status" value="1"/>
</dbReference>
<dbReference type="InterPro" id="IPR050557">
    <property type="entry name" value="RTX_toxin/Mannuronan_C5-epim"/>
</dbReference>
<dbReference type="PRINTS" id="PR00313">
    <property type="entry name" value="CABNDNGRPT"/>
</dbReference>
<evidence type="ECO:0008006" key="6">
    <source>
        <dbReference type="Google" id="ProtNLM"/>
    </source>
</evidence>
<gene>
    <name evidence="4" type="ORF">DS843_07265</name>
</gene>
<protein>
    <recommendedName>
        <fullName evidence="6">Calcium-binding protein</fullName>
    </recommendedName>
</protein>
<name>A0A9W7TZA3_9PROT</name>
<dbReference type="InterPro" id="IPR018511">
    <property type="entry name" value="Hemolysin-typ_Ca-bd_CS"/>
</dbReference>